<dbReference type="AlphaFoldDB" id="A0A8X6PZQ6"/>
<sequence length="114" mass="12880">MGLNEADGDCESLCDIRCWRNGDRAEVIVSCCPAKTNDSNSSRQETRDFIILVEQGYEPCVHSCINILGNIVRVTKMKNVMTPRTVEKLNIEDDKDYVGNGHVLTYSKITLWKP</sequence>
<dbReference type="Proteomes" id="UP000887013">
    <property type="component" value="Unassembled WGS sequence"/>
</dbReference>
<keyword evidence="2" id="KW-1185">Reference proteome</keyword>
<evidence type="ECO:0000313" key="1">
    <source>
        <dbReference type="EMBL" id="GFT89304.1"/>
    </source>
</evidence>
<reference evidence="1" key="1">
    <citation type="submission" date="2020-08" db="EMBL/GenBank/DDBJ databases">
        <title>Multicomponent nature underlies the extraordinary mechanical properties of spider dragline silk.</title>
        <authorList>
            <person name="Kono N."/>
            <person name="Nakamura H."/>
            <person name="Mori M."/>
            <person name="Yoshida Y."/>
            <person name="Ohtoshi R."/>
            <person name="Malay A.D."/>
            <person name="Moran D.A.P."/>
            <person name="Tomita M."/>
            <person name="Numata K."/>
            <person name="Arakawa K."/>
        </authorList>
    </citation>
    <scope>NUCLEOTIDE SEQUENCE</scope>
</reference>
<protein>
    <submittedName>
        <fullName evidence="1">Uncharacterized protein</fullName>
    </submittedName>
</protein>
<proteinExistence type="predicted"/>
<gene>
    <name evidence="1" type="ORF">NPIL_243301</name>
</gene>
<organism evidence="1 2">
    <name type="scientific">Nephila pilipes</name>
    <name type="common">Giant wood spider</name>
    <name type="synonym">Nephila maculata</name>
    <dbReference type="NCBI Taxonomy" id="299642"/>
    <lineage>
        <taxon>Eukaryota</taxon>
        <taxon>Metazoa</taxon>
        <taxon>Ecdysozoa</taxon>
        <taxon>Arthropoda</taxon>
        <taxon>Chelicerata</taxon>
        <taxon>Arachnida</taxon>
        <taxon>Araneae</taxon>
        <taxon>Araneomorphae</taxon>
        <taxon>Entelegynae</taxon>
        <taxon>Araneoidea</taxon>
        <taxon>Nephilidae</taxon>
        <taxon>Nephila</taxon>
    </lineage>
</organism>
<name>A0A8X6PZQ6_NEPPI</name>
<dbReference type="EMBL" id="BMAW01024744">
    <property type="protein sequence ID" value="GFT89304.1"/>
    <property type="molecule type" value="Genomic_DNA"/>
</dbReference>
<accession>A0A8X6PZQ6</accession>
<evidence type="ECO:0000313" key="2">
    <source>
        <dbReference type="Proteomes" id="UP000887013"/>
    </source>
</evidence>
<comment type="caution">
    <text evidence="1">The sequence shown here is derived from an EMBL/GenBank/DDBJ whole genome shotgun (WGS) entry which is preliminary data.</text>
</comment>